<dbReference type="InterPro" id="IPR050728">
    <property type="entry name" value="Zinc_Metalloprotease_M4"/>
</dbReference>
<keyword evidence="7" id="KW-0862">Zinc</keyword>
<keyword evidence="4" id="KW-0645">Protease</keyword>
<dbReference type="InterPro" id="IPR013784">
    <property type="entry name" value="Carb-bd-like_fold"/>
</dbReference>
<keyword evidence="8 12" id="KW-0482">Metalloprotease</keyword>
<evidence type="ECO:0000259" key="11">
    <source>
        <dbReference type="PROSITE" id="PS50093"/>
    </source>
</evidence>
<dbReference type="Gene3D" id="1.10.390.10">
    <property type="entry name" value="Neutral Protease Domain 2"/>
    <property type="match status" value="1"/>
</dbReference>
<dbReference type="InterPro" id="IPR001570">
    <property type="entry name" value="Peptidase_M4_C_domain"/>
</dbReference>
<evidence type="ECO:0000256" key="2">
    <source>
        <dbReference type="ARBA" id="ARBA00009388"/>
    </source>
</evidence>
<dbReference type="CDD" id="cd00146">
    <property type="entry name" value="PKD"/>
    <property type="match status" value="1"/>
</dbReference>
<dbReference type="SUPFAM" id="SSF49464">
    <property type="entry name" value="Carboxypeptidase regulatory domain-like"/>
    <property type="match status" value="1"/>
</dbReference>
<reference evidence="12 13" key="1">
    <citation type="submission" date="2023-07" db="EMBL/GenBank/DDBJ databases">
        <title>Sequencing the genomes of 1000 actinobacteria strains.</title>
        <authorList>
            <person name="Klenk H.-P."/>
        </authorList>
    </citation>
    <scope>NUCLEOTIDE SEQUENCE [LARGE SCALE GENOMIC DNA]</scope>
    <source>
        <strain evidence="12 13">DSM 44388</strain>
    </source>
</reference>
<dbReference type="RefSeq" id="WP_307238317.1">
    <property type="nucleotide sequence ID" value="NZ_JAUSQZ010000001.1"/>
</dbReference>
<proteinExistence type="inferred from homology"/>
<dbReference type="GO" id="GO:0008237">
    <property type="term" value="F:metallopeptidase activity"/>
    <property type="evidence" value="ECO:0007669"/>
    <property type="project" value="UniProtKB-KW"/>
</dbReference>
<evidence type="ECO:0000256" key="4">
    <source>
        <dbReference type="ARBA" id="ARBA00022670"/>
    </source>
</evidence>
<sequence>MSTHKTAPEPEKPAATGDALLIEQLVKAGDGQTQISADPLTGAVSYVGFAAGHPWTAEGTTTAAQAAQAFIDRYGTLFGATRTELAASAPEGALGGGWRVRFSQKRLEVPVAMAGLVVRVNQAGRVVSVTGKLSPDVRESTTAAVTPAQATTTAVTEASQNWDVPKADLEVVAPAKAIYDASLLGRAEKPDPQLVWKVRVSAEGDSEPHAADVYVDAASNQPLVQVDKVANDLVRRICDNQNDRAGASTCDSPVREEGGAAAGEPQVNQAYDYLGAVYSFYRERFGRDSINGSGSTLSAIVRACPDSNDDCPYGNAFYNDSTSTMTFGEQRLSDDVTGHEMTHGVTAAMNGLEYLDQSGAINESMSDVFGEFIDRTNGLGNDAADRNWLHGEDAGSGVTRNLADPTRSVEPQPDAMDSSIYQETPPEEVCDAVANDNCGVHHNSGVGNKAGFLITDGGTFNGTPVRGLGIDKAARLYYEAQGLLSSTSRYRDLANALQQGCANLVGSVTDTDDCAQVKATVEATRMLASPKDDNGGAVQNLAACTQNILGRNDDSSTDRIDLPFSVNFFGNTHNSLYVNNNGNVTFDQPMNTFTPFALTSDIDRPIIAPFFADVDTRNLRSDVVTYGASADGKTFCANWAGAGVGYYGGRADKLVRAQLLLTDRSQDPGGRPGDFDIVMNYGQAQWETGDASGGSGGLGGTAVRAGYSAGTGVAGTFDEFPNSGVNGAFLDGSPTALVDGRRDSSMDGRYVFRVRSGQVPVGGSVAGTVYSGSPDPANVLADSFVQVCPTSGDRACNTSSTNRDGAYSVAGLPSGEYRITAYPPGSSRAETGSRTVTIPDGGADLTSQDIVLQLPTPPPAGTSITSISTNPDGLPVLYWGDPLTLRTHGCEGGVATWVLTQGGETRRDGTLAEGADGEYTATIEPLRPISGFAQISITLACPDGTSNVITFDVYIDPSGNVVDTAGHAIEGAEVTLYRSDDISGPFTEVPDGSGLMSPANRRNPSFTTADGHFGWDVVAGYYQVRAEHPNCTSAADPALPYAASETLTIPPPVTDLRLVLTCANRAPSAPDQFVNTPEDTAVNIDLSVGATDPEGDPLTFEPASFPQLGSLACQGAACTYTPGPDYHGGDSFVYSIADGKGGTALSTVWITTTPVNDLPTAAFTLDPTQGNAPLVVRFDAGASVDVEGIDSYAWEFGDGETGTGATVSHTYARAGTYTAKLTVTDTDGAKATAQETVTVDAVQPPRLRDAVTFDRTGSQAYRFGGELDSGDFVVTHKKGTLKTIDGTGVVAGRKITFNINASTRGRAHGRITVADARTGKITDRIRIRGTYPTEDGLTITGTSIWGKDPAHLDRLVWSLTDVPVNR</sequence>
<dbReference type="CDD" id="cd09597">
    <property type="entry name" value="M4_TLP"/>
    <property type="match status" value="1"/>
</dbReference>
<comment type="caution">
    <text evidence="12">The sequence shown here is derived from an EMBL/GenBank/DDBJ whole genome shotgun (WGS) entry which is preliminary data.</text>
</comment>
<dbReference type="InterPro" id="IPR035986">
    <property type="entry name" value="PKD_dom_sf"/>
</dbReference>
<dbReference type="SUPFAM" id="SSF49299">
    <property type="entry name" value="PKD domain"/>
    <property type="match status" value="1"/>
</dbReference>
<dbReference type="Pfam" id="PF18911">
    <property type="entry name" value="PKD_4"/>
    <property type="match status" value="1"/>
</dbReference>
<keyword evidence="6" id="KW-0378">Hydrolase</keyword>
<evidence type="ECO:0000256" key="7">
    <source>
        <dbReference type="ARBA" id="ARBA00022833"/>
    </source>
</evidence>
<keyword evidence="5" id="KW-0479">Metal-binding</keyword>
<dbReference type="InterPro" id="IPR023612">
    <property type="entry name" value="Peptidase_M4"/>
</dbReference>
<dbReference type="InterPro" id="IPR027268">
    <property type="entry name" value="Peptidase_M4/M1_CTD_sf"/>
</dbReference>
<dbReference type="EMBL" id="JAUSQZ010000001">
    <property type="protein sequence ID" value="MDP9824995.1"/>
    <property type="molecule type" value="Genomic_DNA"/>
</dbReference>
<dbReference type="InterPro" id="IPR013856">
    <property type="entry name" value="Peptidase_M4_domain"/>
</dbReference>
<dbReference type="Pfam" id="PF01447">
    <property type="entry name" value="Peptidase_M4"/>
    <property type="match status" value="1"/>
</dbReference>
<dbReference type="Gene3D" id="2.60.40.2810">
    <property type="match status" value="1"/>
</dbReference>
<dbReference type="InterPro" id="IPR008969">
    <property type="entry name" value="CarboxyPept-like_regulatory"/>
</dbReference>
<evidence type="ECO:0000256" key="6">
    <source>
        <dbReference type="ARBA" id="ARBA00022801"/>
    </source>
</evidence>
<dbReference type="InterPro" id="IPR013783">
    <property type="entry name" value="Ig-like_fold"/>
</dbReference>
<dbReference type="EC" id="3.2.1.1" evidence="3"/>
<feature type="domain" description="PKD" evidence="11">
    <location>
        <begin position="1159"/>
        <end position="1239"/>
    </location>
</feature>
<dbReference type="Pfam" id="PF17963">
    <property type="entry name" value="Big_9"/>
    <property type="match status" value="1"/>
</dbReference>
<organism evidence="12 13">
    <name type="scientific">Kineosporia succinea</name>
    <dbReference type="NCBI Taxonomy" id="84632"/>
    <lineage>
        <taxon>Bacteria</taxon>
        <taxon>Bacillati</taxon>
        <taxon>Actinomycetota</taxon>
        <taxon>Actinomycetes</taxon>
        <taxon>Kineosporiales</taxon>
        <taxon>Kineosporiaceae</taxon>
        <taxon>Kineosporia</taxon>
    </lineage>
</organism>
<dbReference type="PANTHER" id="PTHR33794">
    <property type="entry name" value="BACILLOLYSIN"/>
    <property type="match status" value="1"/>
</dbReference>
<dbReference type="InterPro" id="IPR003886">
    <property type="entry name" value="NIDO_dom"/>
</dbReference>
<dbReference type="PRINTS" id="PR00730">
    <property type="entry name" value="THERMOLYSIN"/>
</dbReference>
<gene>
    <name evidence="12" type="ORF">J2S57_000744</name>
</gene>
<dbReference type="Proteomes" id="UP001235712">
    <property type="component" value="Unassembled WGS sequence"/>
</dbReference>
<dbReference type="InterPro" id="IPR022409">
    <property type="entry name" value="PKD/Chitinase_dom"/>
</dbReference>
<dbReference type="SUPFAM" id="SSF55486">
    <property type="entry name" value="Metalloproteases ('zincins'), catalytic domain"/>
    <property type="match status" value="1"/>
</dbReference>
<dbReference type="SUPFAM" id="SSF49452">
    <property type="entry name" value="Starch-binding domain-like"/>
    <property type="match status" value="1"/>
</dbReference>
<dbReference type="PANTHER" id="PTHR33794:SF1">
    <property type="entry name" value="BACILLOLYSIN"/>
    <property type="match status" value="1"/>
</dbReference>
<dbReference type="Pfam" id="PF02868">
    <property type="entry name" value="Peptidase_M4_C"/>
    <property type="match status" value="1"/>
</dbReference>
<name>A0ABT9NX44_9ACTN</name>
<dbReference type="InterPro" id="IPR000601">
    <property type="entry name" value="PKD_dom"/>
</dbReference>
<evidence type="ECO:0000256" key="9">
    <source>
        <dbReference type="ARBA" id="ARBA00030238"/>
    </source>
</evidence>
<evidence type="ECO:0000313" key="12">
    <source>
        <dbReference type="EMBL" id="MDP9824995.1"/>
    </source>
</evidence>
<evidence type="ECO:0000256" key="5">
    <source>
        <dbReference type="ARBA" id="ARBA00022723"/>
    </source>
</evidence>
<feature type="region of interest" description="Disordered" evidence="10">
    <location>
        <begin position="395"/>
        <end position="418"/>
    </location>
</feature>
<accession>A0ABT9NX44</accession>
<evidence type="ECO:0000256" key="1">
    <source>
        <dbReference type="ARBA" id="ARBA00000548"/>
    </source>
</evidence>
<keyword evidence="13" id="KW-1185">Reference proteome</keyword>
<dbReference type="Gene3D" id="2.60.40.10">
    <property type="entry name" value="Immunoglobulins"/>
    <property type="match status" value="1"/>
</dbReference>
<dbReference type="Gene3D" id="3.10.170.10">
    <property type="match status" value="1"/>
</dbReference>
<dbReference type="Gene3D" id="2.60.40.1120">
    <property type="entry name" value="Carboxypeptidase-like, regulatory domain"/>
    <property type="match status" value="2"/>
</dbReference>
<evidence type="ECO:0000313" key="13">
    <source>
        <dbReference type="Proteomes" id="UP001235712"/>
    </source>
</evidence>
<evidence type="ECO:0000256" key="10">
    <source>
        <dbReference type="SAM" id="MobiDB-lite"/>
    </source>
</evidence>
<dbReference type="PROSITE" id="PS50093">
    <property type="entry name" value="PKD"/>
    <property type="match status" value="1"/>
</dbReference>
<comment type="similarity">
    <text evidence="2">Belongs to the peptidase M4 family.</text>
</comment>
<evidence type="ECO:0000256" key="3">
    <source>
        <dbReference type="ARBA" id="ARBA00012595"/>
    </source>
</evidence>
<protein>
    <recommendedName>
        <fullName evidence="3">alpha-amylase</fullName>
        <ecNumber evidence="3">3.2.1.1</ecNumber>
    </recommendedName>
    <alternativeName>
        <fullName evidence="9">1,4-alpha-D-glucan glucanohydrolase</fullName>
    </alternativeName>
</protein>
<dbReference type="Pfam" id="PF06119">
    <property type="entry name" value="NIDO"/>
    <property type="match status" value="2"/>
</dbReference>
<evidence type="ECO:0000256" key="8">
    <source>
        <dbReference type="ARBA" id="ARBA00023049"/>
    </source>
</evidence>
<comment type="catalytic activity">
    <reaction evidence="1">
        <text>Endohydrolysis of (1-&gt;4)-alpha-D-glucosidic linkages in polysaccharides containing three or more (1-&gt;4)-alpha-linked D-glucose units.</text>
        <dbReference type="EC" id="3.2.1.1"/>
    </reaction>
</comment>
<dbReference type="SMART" id="SM00089">
    <property type="entry name" value="PKD"/>
    <property type="match status" value="1"/>
</dbReference>